<keyword evidence="1" id="KW-0812">Transmembrane</keyword>
<name>A0A4R4EC75_9BACL</name>
<evidence type="ECO:0000313" key="2">
    <source>
        <dbReference type="EMBL" id="TCZ77536.1"/>
    </source>
</evidence>
<evidence type="ECO:0000256" key="1">
    <source>
        <dbReference type="SAM" id="Phobius"/>
    </source>
</evidence>
<evidence type="ECO:0000313" key="3">
    <source>
        <dbReference type="Proteomes" id="UP000295418"/>
    </source>
</evidence>
<organism evidence="2 3">
    <name type="scientific">Paenibacillus albiflavus</name>
    <dbReference type="NCBI Taxonomy" id="2545760"/>
    <lineage>
        <taxon>Bacteria</taxon>
        <taxon>Bacillati</taxon>
        <taxon>Bacillota</taxon>
        <taxon>Bacilli</taxon>
        <taxon>Bacillales</taxon>
        <taxon>Paenibacillaceae</taxon>
        <taxon>Paenibacillus</taxon>
    </lineage>
</organism>
<reference evidence="2 3" key="1">
    <citation type="submission" date="2019-03" db="EMBL/GenBank/DDBJ databases">
        <authorList>
            <person name="Kim M.K.M."/>
        </authorList>
    </citation>
    <scope>NUCLEOTIDE SEQUENCE [LARGE SCALE GENOMIC DNA]</scope>
    <source>
        <strain evidence="2 3">18JY21-1</strain>
    </source>
</reference>
<keyword evidence="1" id="KW-1133">Transmembrane helix</keyword>
<accession>A0A4R4EC75</accession>
<dbReference type="Proteomes" id="UP000295418">
    <property type="component" value="Unassembled WGS sequence"/>
</dbReference>
<dbReference type="AlphaFoldDB" id="A0A4R4EC75"/>
<comment type="caution">
    <text evidence="2">The sequence shown here is derived from an EMBL/GenBank/DDBJ whole genome shotgun (WGS) entry which is preliminary data.</text>
</comment>
<keyword evidence="3" id="KW-1185">Reference proteome</keyword>
<dbReference type="Pfam" id="PF10031">
    <property type="entry name" value="DUF2273"/>
    <property type="match status" value="1"/>
</dbReference>
<protein>
    <submittedName>
        <fullName evidence="2">DUF2273 domain-containing protein</fullName>
    </submittedName>
</protein>
<dbReference type="InterPro" id="IPR018730">
    <property type="entry name" value="DUF2273"/>
</dbReference>
<dbReference type="EMBL" id="SKFG01000009">
    <property type="protein sequence ID" value="TCZ77536.1"/>
    <property type="molecule type" value="Genomic_DNA"/>
</dbReference>
<dbReference type="OrthoDB" id="1798631at2"/>
<proteinExistence type="predicted"/>
<gene>
    <name evidence="2" type="ORF">E0485_10710</name>
</gene>
<sequence length="75" mass="8791">MWTELWQSHRGKLLGVIGGIICGILYLIVGFWDTMIFAFIVTVGYYIGSKVEKKEDIVPFQDIVNYLSQKWKMFR</sequence>
<keyword evidence="1" id="KW-0472">Membrane</keyword>
<feature type="transmembrane region" description="Helical" evidence="1">
    <location>
        <begin position="14"/>
        <end position="47"/>
    </location>
</feature>